<evidence type="ECO:0000313" key="6">
    <source>
        <dbReference type="EMBL" id="PIR74582.1"/>
    </source>
</evidence>
<keyword evidence="2" id="KW-0645">Protease</keyword>
<dbReference type="GO" id="GO:0004252">
    <property type="term" value="F:serine-type endopeptidase activity"/>
    <property type="evidence" value="ECO:0007669"/>
    <property type="project" value="InterPro"/>
</dbReference>
<evidence type="ECO:0000256" key="3">
    <source>
        <dbReference type="ARBA" id="ARBA00022801"/>
    </source>
</evidence>
<dbReference type="InterPro" id="IPR041489">
    <property type="entry name" value="PDZ_6"/>
</dbReference>
<dbReference type="InterPro" id="IPR001940">
    <property type="entry name" value="Peptidase_S1C"/>
</dbReference>
<comment type="caution">
    <text evidence="6">The sequence shown here is derived from an EMBL/GenBank/DDBJ whole genome shotgun (WGS) entry which is preliminary data.</text>
</comment>
<dbReference type="Gene3D" id="2.30.42.10">
    <property type="match status" value="1"/>
</dbReference>
<name>A0A2H0TR05_9BACT</name>
<organism evidence="6 7">
    <name type="scientific">Candidatus Magasanikbacteria bacterium CG10_big_fil_rev_8_21_14_0_10_47_10</name>
    <dbReference type="NCBI Taxonomy" id="1974652"/>
    <lineage>
        <taxon>Bacteria</taxon>
        <taxon>Candidatus Magasanikiibacteriota</taxon>
    </lineage>
</organism>
<evidence type="ECO:0000256" key="4">
    <source>
        <dbReference type="SAM" id="Phobius"/>
    </source>
</evidence>
<evidence type="ECO:0000259" key="5">
    <source>
        <dbReference type="PROSITE" id="PS50106"/>
    </source>
</evidence>
<reference evidence="7" key="1">
    <citation type="submission" date="2017-09" db="EMBL/GenBank/DDBJ databases">
        <title>Depth-based differentiation of microbial function through sediment-hosted aquifers and enrichment of novel symbionts in the deep terrestrial subsurface.</title>
        <authorList>
            <person name="Probst A.J."/>
            <person name="Ladd B."/>
            <person name="Jarett J.K."/>
            <person name="Geller-Mcgrath D.E."/>
            <person name="Sieber C.M.K."/>
            <person name="Emerson J.B."/>
            <person name="Anantharaman K."/>
            <person name="Thomas B.C."/>
            <person name="Malmstrom R."/>
            <person name="Stieglmeier M."/>
            <person name="Klingl A."/>
            <person name="Woyke T."/>
            <person name="Ryan C.M."/>
            <person name="Banfield J.F."/>
        </authorList>
    </citation>
    <scope>NUCLEOTIDE SEQUENCE [LARGE SCALE GENOMIC DNA]</scope>
</reference>
<accession>A0A2H0TR05</accession>
<dbReference type="GO" id="GO:0006508">
    <property type="term" value="P:proteolysis"/>
    <property type="evidence" value="ECO:0007669"/>
    <property type="project" value="UniProtKB-KW"/>
</dbReference>
<dbReference type="SMART" id="SM00228">
    <property type="entry name" value="PDZ"/>
    <property type="match status" value="1"/>
</dbReference>
<comment type="similarity">
    <text evidence="1">Belongs to the peptidase S1C family.</text>
</comment>
<dbReference type="Gene3D" id="2.40.10.10">
    <property type="entry name" value="Trypsin-like serine proteases"/>
    <property type="match status" value="2"/>
</dbReference>
<dbReference type="InterPro" id="IPR036034">
    <property type="entry name" value="PDZ_sf"/>
</dbReference>
<evidence type="ECO:0000256" key="2">
    <source>
        <dbReference type="ARBA" id="ARBA00022670"/>
    </source>
</evidence>
<dbReference type="SUPFAM" id="SSF50156">
    <property type="entry name" value="PDZ domain-like"/>
    <property type="match status" value="1"/>
</dbReference>
<dbReference type="PANTHER" id="PTHR22939:SF129">
    <property type="entry name" value="SERINE PROTEASE HTRA2, MITOCHONDRIAL"/>
    <property type="match status" value="1"/>
</dbReference>
<keyword evidence="3" id="KW-0378">Hydrolase</keyword>
<feature type="domain" description="PDZ" evidence="5">
    <location>
        <begin position="319"/>
        <end position="371"/>
    </location>
</feature>
<gene>
    <name evidence="6" type="ORF">COU35_01745</name>
</gene>
<feature type="transmembrane region" description="Helical" evidence="4">
    <location>
        <begin position="9"/>
        <end position="35"/>
    </location>
</feature>
<dbReference type="PANTHER" id="PTHR22939">
    <property type="entry name" value="SERINE PROTEASE FAMILY S1C HTRA-RELATED"/>
    <property type="match status" value="1"/>
</dbReference>
<dbReference type="InterPro" id="IPR009003">
    <property type="entry name" value="Peptidase_S1_PA"/>
</dbReference>
<keyword evidence="4" id="KW-0812">Transmembrane</keyword>
<keyword evidence="4" id="KW-1133">Transmembrane helix</keyword>
<evidence type="ECO:0000313" key="7">
    <source>
        <dbReference type="Proteomes" id="UP000230154"/>
    </source>
</evidence>
<keyword evidence="4" id="KW-0472">Membrane</keyword>
<dbReference type="AlphaFoldDB" id="A0A2H0TR05"/>
<evidence type="ECO:0000256" key="1">
    <source>
        <dbReference type="ARBA" id="ARBA00010541"/>
    </source>
</evidence>
<proteinExistence type="inferred from homology"/>
<dbReference type="InterPro" id="IPR001478">
    <property type="entry name" value="PDZ"/>
</dbReference>
<dbReference type="PROSITE" id="PS50106">
    <property type="entry name" value="PDZ"/>
    <property type="match status" value="1"/>
</dbReference>
<dbReference type="Pfam" id="PF13365">
    <property type="entry name" value="Trypsin_2"/>
    <property type="match status" value="1"/>
</dbReference>
<dbReference type="Proteomes" id="UP000230154">
    <property type="component" value="Unassembled WGS sequence"/>
</dbReference>
<dbReference type="SUPFAM" id="SSF50494">
    <property type="entry name" value="Trypsin-like serine proteases"/>
    <property type="match status" value="1"/>
</dbReference>
<dbReference type="Pfam" id="PF17820">
    <property type="entry name" value="PDZ_6"/>
    <property type="match status" value="1"/>
</dbReference>
<sequence length="386" mass="41006">MSMREKTQIIIAASAYGAFFGITATMLTLAVVGLFPPTDSTQVDRPLNTFARVDEQVIDLVQTANEAVVNITVSKKISRSVPSNLDVSENLDVSGQLLEVGGGSGFVISEDGLIVTNRHVVEDEDAVYSIVYASGQSFEAQVLAKDPVLDIALLKVDGNNLPTVPLGDSDTLRPGQTVIAIGNALAELGNSVTRGVVSAIGRRVEAGDGNGRNEILDHAIQTDAAINPGNSGGPLLNLSGEVVGINTAISSRGQSVGFAIPINDAKKTIESVVRHGRIIRPWLGVRYVPVTPRLADEMQLPVLYGALIIDGTSDDERGVLPNSPAAAAGLQEGDIILEINGEKLEDKDSLAQLVARHEVGEEIVIRFVRKGEERVLRLILDEFPIN</sequence>
<protein>
    <recommendedName>
        <fullName evidence="5">PDZ domain-containing protein</fullName>
    </recommendedName>
</protein>
<dbReference type="InterPro" id="IPR043504">
    <property type="entry name" value="Peptidase_S1_PA_chymotrypsin"/>
</dbReference>
<dbReference type="PRINTS" id="PR00834">
    <property type="entry name" value="PROTEASES2C"/>
</dbReference>
<dbReference type="EMBL" id="PFCB01000016">
    <property type="protein sequence ID" value="PIR74582.1"/>
    <property type="molecule type" value="Genomic_DNA"/>
</dbReference>